<evidence type="ECO:0000256" key="2">
    <source>
        <dbReference type="ARBA" id="ARBA00023315"/>
    </source>
</evidence>
<evidence type="ECO:0000259" key="4">
    <source>
        <dbReference type="PROSITE" id="PS51186"/>
    </source>
</evidence>
<keyword evidence="2" id="KW-0012">Acyltransferase</keyword>
<evidence type="ECO:0000313" key="5">
    <source>
        <dbReference type="EMBL" id="QKU34449.1"/>
    </source>
</evidence>
<keyword evidence="1 5" id="KW-0808">Transferase</keyword>
<dbReference type="SUPFAM" id="SSF55729">
    <property type="entry name" value="Acyl-CoA N-acyltransferases (Nat)"/>
    <property type="match status" value="1"/>
</dbReference>
<reference evidence="5" key="2">
    <citation type="journal article" date="2018" name="Nat. Commun.">
        <title>Tailed giant Tupanvirus possesses the most complete translational apparatus of the known virosphere.</title>
        <authorList>
            <person name="Abrahao J."/>
            <person name="Silva L."/>
            <person name="Silva L.S."/>
            <person name="Khalil J.Y.B."/>
            <person name="Rodrigues R."/>
            <person name="Arantes T."/>
            <person name="Assis F."/>
            <person name="Boratto P."/>
            <person name="Andrade M."/>
            <person name="Kroon E.G."/>
            <person name="Ribeiro B."/>
            <person name="Bergier I."/>
            <person name="Seligmann H."/>
            <person name="Ghigo E."/>
            <person name="Colson P."/>
            <person name="Levasseur A."/>
            <person name="Kroemer G."/>
            <person name="Raoult D."/>
            <person name="La Scola B."/>
        </authorList>
    </citation>
    <scope>NUCLEOTIDE SEQUENCE [LARGE SCALE GENOMIC DNA]</scope>
    <source>
        <strain evidence="5">Deep ocean</strain>
    </source>
</reference>
<sequence>MSKFTSNDDTKRAFNYYQPQLVLDTEIRKFKIIQGNRINLELLLNEDDHKNLLVMCQENYKSGHIQSFFRESVVDMDLVKFYVDSYLEDNQLNYPNATVLEGINYLIKLKTGQIIGILQLYSDAEGLAFGLFIDKKHSGQNYGTEAVQTAIKFVKKHTQAQMLVWGCDINNVGSATVAKKCGFVHVGDVNDEDNHVQSVFYLSLF</sequence>
<name>A0A6N1NGY8_9VIRU</name>
<protein>
    <submittedName>
        <fullName evidence="5">Ribosomal-protein-alanine n-acetyltransferase</fullName>
    </submittedName>
</protein>
<dbReference type="PANTHER" id="PTHR43792">
    <property type="entry name" value="GNAT FAMILY, PUTATIVE (AFU_ORTHOLOGUE AFUA_3G00765)-RELATED-RELATED"/>
    <property type="match status" value="1"/>
</dbReference>
<dbReference type="InterPro" id="IPR016181">
    <property type="entry name" value="Acyl_CoA_acyltransferase"/>
</dbReference>
<dbReference type="InterPro" id="IPR051531">
    <property type="entry name" value="N-acetyltransferase"/>
</dbReference>
<dbReference type="PANTHER" id="PTHR43792:SF8">
    <property type="entry name" value="[RIBOSOMAL PROTEIN US5]-ALANINE N-ACETYLTRANSFERASE"/>
    <property type="match status" value="1"/>
</dbReference>
<reference evidence="5" key="1">
    <citation type="submission" date="2017-06" db="EMBL/GenBank/DDBJ databases">
        <authorList>
            <person name="Assis F.L."/>
            <person name="Abrahao J.S."/>
            <person name="Silva L."/>
            <person name="Khalil J.B."/>
            <person name="Rodrigues R."/>
            <person name="Silva L.S."/>
            <person name="Boratto P."/>
            <person name="Andrade M."/>
            <person name="Kroon E.G."/>
            <person name="Ribeiro B."/>
            <person name="Bergier I."/>
            <person name="Seligmann H."/>
            <person name="Ghigo E."/>
            <person name="Colson P."/>
            <person name="Levasseur A."/>
            <person name="Raoult D."/>
            <person name="Scola B.L."/>
        </authorList>
    </citation>
    <scope>NUCLEOTIDE SEQUENCE</scope>
    <source>
        <strain evidence="5">Deep ocean</strain>
    </source>
</reference>
<dbReference type="Gene3D" id="3.40.630.30">
    <property type="match status" value="1"/>
</dbReference>
<dbReference type="GO" id="GO:0016747">
    <property type="term" value="F:acyltransferase activity, transferring groups other than amino-acyl groups"/>
    <property type="evidence" value="ECO:0007669"/>
    <property type="project" value="InterPro"/>
</dbReference>
<evidence type="ECO:0000256" key="3">
    <source>
        <dbReference type="ARBA" id="ARBA00038502"/>
    </source>
</evidence>
<feature type="domain" description="N-acetyltransferase" evidence="4">
    <location>
        <begin position="67"/>
        <end position="205"/>
    </location>
</feature>
<dbReference type="InterPro" id="IPR000182">
    <property type="entry name" value="GNAT_dom"/>
</dbReference>
<organism evidence="5">
    <name type="scientific">Tupanvirus deep ocean</name>
    <dbReference type="NCBI Taxonomy" id="2126984"/>
    <lineage>
        <taxon>Viruses</taxon>
        <taxon>Varidnaviria</taxon>
        <taxon>Bamfordvirae</taxon>
        <taxon>Nucleocytoviricota</taxon>
        <taxon>Megaviricetes</taxon>
        <taxon>Imitervirales</taxon>
        <taxon>Mimiviridae</taxon>
        <taxon>Megamimivirinae</taxon>
        <taxon>Tupanvirus</taxon>
        <taxon>Tupanvirus altamarinense</taxon>
    </lineage>
</organism>
<dbReference type="KEGG" id="vg:80517772"/>
<evidence type="ECO:0000256" key="1">
    <source>
        <dbReference type="ARBA" id="ARBA00022679"/>
    </source>
</evidence>
<comment type="similarity">
    <text evidence="3">Belongs to the acetyltransferase family. RimJ subfamily.</text>
</comment>
<dbReference type="GeneID" id="80517772"/>
<dbReference type="PROSITE" id="PS51186">
    <property type="entry name" value="GNAT"/>
    <property type="match status" value="1"/>
</dbReference>
<dbReference type="EMBL" id="MF405918">
    <property type="protein sequence ID" value="QKU34449.1"/>
    <property type="molecule type" value="Genomic_DNA"/>
</dbReference>
<proteinExistence type="inferred from homology"/>
<dbReference type="Pfam" id="PF13302">
    <property type="entry name" value="Acetyltransf_3"/>
    <property type="match status" value="1"/>
</dbReference>
<accession>A0A6N1NGY8</accession>
<dbReference type="RefSeq" id="YP_010781081.1">
    <property type="nucleotide sequence ID" value="NC_075038.1"/>
</dbReference>